<dbReference type="InterPro" id="IPR001626">
    <property type="entry name" value="ABC_TroCD"/>
</dbReference>
<evidence type="ECO:0000256" key="2">
    <source>
        <dbReference type="ARBA" id="ARBA00008034"/>
    </source>
</evidence>
<evidence type="ECO:0000256" key="6">
    <source>
        <dbReference type="RuleBase" id="RU003943"/>
    </source>
</evidence>
<dbReference type="Proteomes" id="UP000257045">
    <property type="component" value="Unassembled WGS sequence"/>
</dbReference>
<comment type="similarity">
    <text evidence="2 6">Belongs to the ABC-3 integral membrane protein family.</text>
</comment>
<feature type="transmembrane region" description="Helical" evidence="7">
    <location>
        <begin position="12"/>
        <end position="33"/>
    </location>
</feature>
<keyword evidence="5 7" id="KW-0472">Membrane</keyword>
<dbReference type="InterPro" id="IPR037294">
    <property type="entry name" value="ABC_BtuC-like"/>
</dbReference>
<keyword evidence="3 6" id="KW-0812">Transmembrane</keyword>
<evidence type="ECO:0000256" key="5">
    <source>
        <dbReference type="ARBA" id="ARBA00023136"/>
    </source>
</evidence>
<evidence type="ECO:0000256" key="4">
    <source>
        <dbReference type="ARBA" id="ARBA00022989"/>
    </source>
</evidence>
<evidence type="ECO:0000256" key="1">
    <source>
        <dbReference type="ARBA" id="ARBA00004141"/>
    </source>
</evidence>
<keyword evidence="6" id="KW-0813">Transport</keyword>
<name>A0A3D8J2S7_9HELI</name>
<dbReference type="Pfam" id="PF00950">
    <property type="entry name" value="ABC-3"/>
    <property type="match status" value="1"/>
</dbReference>
<evidence type="ECO:0000256" key="3">
    <source>
        <dbReference type="ARBA" id="ARBA00022692"/>
    </source>
</evidence>
<dbReference type="GO" id="GO:0010043">
    <property type="term" value="P:response to zinc ion"/>
    <property type="evidence" value="ECO:0007669"/>
    <property type="project" value="TreeGrafter"/>
</dbReference>
<feature type="transmembrane region" description="Helical" evidence="7">
    <location>
        <begin position="45"/>
        <end position="78"/>
    </location>
</feature>
<dbReference type="OrthoDB" id="9798540at2"/>
<dbReference type="PANTHER" id="PTHR30477">
    <property type="entry name" value="ABC-TRANSPORTER METAL-BINDING PROTEIN"/>
    <property type="match status" value="1"/>
</dbReference>
<dbReference type="EMBL" id="NXLV01000002">
    <property type="protein sequence ID" value="RDU71703.1"/>
    <property type="molecule type" value="Genomic_DNA"/>
</dbReference>
<evidence type="ECO:0000313" key="9">
    <source>
        <dbReference type="Proteomes" id="UP000257045"/>
    </source>
</evidence>
<feature type="transmembrane region" description="Helical" evidence="7">
    <location>
        <begin position="90"/>
        <end position="108"/>
    </location>
</feature>
<organism evidence="8 9">
    <name type="scientific">Helicobacter brantae</name>
    <dbReference type="NCBI Taxonomy" id="375927"/>
    <lineage>
        <taxon>Bacteria</taxon>
        <taxon>Pseudomonadati</taxon>
        <taxon>Campylobacterota</taxon>
        <taxon>Epsilonproteobacteria</taxon>
        <taxon>Campylobacterales</taxon>
        <taxon>Helicobacteraceae</taxon>
        <taxon>Helicobacter</taxon>
    </lineage>
</organism>
<feature type="transmembrane region" description="Helical" evidence="7">
    <location>
        <begin position="246"/>
        <end position="266"/>
    </location>
</feature>
<dbReference type="SUPFAM" id="SSF81345">
    <property type="entry name" value="ABC transporter involved in vitamin B12 uptake, BtuC"/>
    <property type="match status" value="1"/>
</dbReference>
<evidence type="ECO:0000313" key="8">
    <source>
        <dbReference type="EMBL" id="RDU71703.1"/>
    </source>
</evidence>
<dbReference type="Gene3D" id="1.10.3470.10">
    <property type="entry name" value="ABC transporter involved in vitamin B12 uptake, BtuC"/>
    <property type="match status" value="1"/>
</dbReference>
<sequence length="268" mass="29229">MLELLQMDFTLNALSAIFPLSVMCSIIGSLISINRLSYVAGGLTHGAYGGVGIGVFFSLPILLSASIFTLILALLMGYLIQHHKTHSDHFIGAIWAFGMAVGIILIELSSGYKADMMGYLFGNILLLSHLNLTLLWVGSGVCAFVIYLFYPQLQALSYDEEFALLRGVRTRAFFYLLIVLIAFCVTLSMQAVGLILVIALLSIPTFIAQNLSKTLSSMMIICTLLNLTFCFLGLLLSFYFDLSSGASIILVSVLGFAVYLLTHTLAKH</sequence>
<dbReference type="RefSeq" id="WP_115568913.1">
    <property type="nucleotide sequence ID" value="NZ_NXLV01000002.1"/>
</dbReference>
<dbReference type="PANTHER" id="PTHR30477:SF18">
    <property type="entry name" value="METAL TRANSPORT SYSTEM MEMBRANE PROTEIN CT_417-RELATED"/>
    <property type="match status" value="1"/>
</dbReference>
<comment type="caution">
    <text evidence="8">The sequence shown here is derived from an EMBL/GenBank/DDBJ whole genome shotgun (WGS) entry which is preliminary data.</text>
</comment>
<evidence type="ECO:0000256" key="7">
    <source>
        <dbReference type="SAM" id="Phobius"/>
    </source>
</evidence>
<keyword evidence="4 7" id="KW-1133">Transmembrane helix</keyword>
<accession>A0A3D8J2S7</accession>
<feature type="transmembrane region" description="Helical" evidence="7">
    <location>
        <begin position="215"/>
        <end position="240"/>
    </location>
</feature>
<proteinExistence type="inferred from homology"/>
<feature type="transmembrane region" description="Helical" evidence="7">
    <location>
        <begin position="120"/>
        <end position="150"/>
    </location>
</feature>
<reference evidence="8 9" key="1">
    <citation type="submission" date="2018-04" db="EMBL/GenBank/DDBJ databases">
        <title>Novel Campyloabacter and Helicobacter Species and Strains.</title>
        <authorList>
            <person name="Mannion A.J."/>
            <person name="Shen Z."/>
            <person name="Fox J.G."/>
        </authorList>
    </citation>
    <scope>NUCLEOTIDE SEQUENCE [LARGE SCALE GENOMIC DNA]</scope>
    <source>
        <strain evidence="8 9">MIT 04-9366</strain>
    </source>
</reference>
<comment type="subcellular location">
    <subcellularLocation>
        <location evidence="6">Cell membrane</location>
        <topology evidence="6">Multi-pass membrane protein</topology>
    </subcellularLocation>
    <subcellularLocation>
        <location evidence="1">Membrane</location>
        <topology evidence="1">Multi-pass membrane protein</topology>
    </subcellularLocation>
</comment>
<dbReference type="GO" id="GO:0055085">
    <property type="term" value="P:transmembrane transport"/>
    <property type="evidence" value="ECO:0007669"/>
    <property type="project" value="InterPro"/>
</dbReference>
<dbReference type="GO" id="GO:0043190">
    <property type="term" value="C:ATP-binding cassette (ABC) transporter complex"/>
    <property type="evidence" value="ECO:0007669"/>
    <property type="project" value="InterPro"/>
</dbReference>
<dbReference type="AlphaFoldDB" id="A0A3D8J2S7"/>
<protein>
    <recommendedName>
        <fullName evidence="10">Metal ABC transporter permease</fullName>
    </recommendedName>
</protein>
<evidence type="ECO:0008006" key="10">
    <source>
        <dbReference type="Google" id="ProtNLM"/>
    </source>
</evidence>
<gene>
    <name evidence="8" type="ORF">CQA58_01310</name>
</gene>
<feature type="transmembrane region" description="Helical" evidence="7">
    <location>
        <begin position="172"/>
        <end position="203"/>
    </location>
</feature>
<keyword evidence="9" id="KW-1185">Reference proteome</keyword>